<protein>
    <submittedName>
        <fullName evidence="1">Uncharacterized protein</fullName>
    </submittedName>
</protein>
<dbReference type="EMBL" id="JAUTXU010000201">
    <property type="protein sequence ID" value="KAK3699120.1"/>
    <property type="molecule type" value="Genomic_DNA"/>
</dbReference>
<dbReference type="Proteomes" id="UP001281147">
    <property type="component" value="Unassembled WGS sequence"/>
</dbReference>
<gene>
    <name evidence="1" type="ORF">LTR37_016594</name>
</gene>
<evidence type="ECO:0000313" key="1">
    <source>
        <dbReference type="EMBL" id="KAK3699120.1"/>
    </source>
</evidence>
<name>A0ACC3MMD0_9PEZI</name>
<organism evidence="1 2">
    <name type="scientific">Vermiconidia calcicola</name>
    <dbReference type="NCBI Taxonomy" id="1690605"/>
    <lineage>
        <taxon>Eukaryota</taxon>
        <taxon>Fungi</taxon>
        <taxon>Dikarya</taxon>
        <taxon>Ascomycota</taxon>
        <taxon>Pezizomycotina</taxon>
        <taxon>Dothideomycetes</taxon>
        <taxon>Dothideomycetidae</taxon>
        <taxon>Mycosphaerellales</taxon>
        <taxon>Extremaceae</taxon>
        <taxon>Vermiconidia</taxon>
    </lineage>
</organism>
<reference evidence="1" key="1">
    <citation type="submission" date="2023-07" db="EMBL/GenBank/DDBJ databases">
        <title>Black Yeasts Isolated from many extreme environments.</title>
        <authorList>
            <person name="Coleine C."/>
            <person name="Stajich J.E."/>
            <person name="Selbmann L."/>
        </authorList>
    </citation>
    <scope>NUCLEOTIDE SEQUENCE</scope>
    <source>
        <strain evidence="1">CCFEE 5714</strain>
    </source>
</reference>
<proteinExistence type="predicted"/>
<comment type="caution">
    <text evidence="1">The sequence shown here is derived from an EMBL/GenBank/DDBJ whole genome shotgun (WGS) entry which is preliminary data.</text>
</comment>
<keyword evidence="2" id="KW-1185">Reference proteome</keyword>
<accession>A0ACC3MMD0</accession>
<sequence length="506" mass="55883">MSNIEKTSRFYNPPEAMTHQDVQKDFGGRRSDVHDDELPPADAARMRKIYRKLDRRIIPAFWVLYFLGSAVRANVGLSQTMNTDRGHDLGTYLGLTSKQVSLGLTLFYVSYVVLELPSNLAMSKLSPSAWLARIIISVGIIGTAMVGMRSAASYYVLRLFLGAVEAGMWPGMSLFLTLFYPPQRMAKRVGWYFTASQVSAAVVGLVSAGFQKMDGDGGLVGFQWMFLLWGLVALVVGFSLLWWLPDRPNVPGETRRRSRWTSWLPTAKPALTGEDAVLHYKDLSQAYLNTNWTLRDLSKVLLDWRLWPLLIMYFGVVGVGNGIQSYGTVILGSINPSFTGIQLSLLYAPIWICDLIGIITITPISDHFHKHRALFFTIPACIQIIGLLVATYAGNSTSEQWGRYIGLLLVGFGLGSTVPITMTWTATIFQKRHGEVGVAAATAVVSGFGNCGSILTNYALYAGWAVDATRQPAYVGSNWVMIAILCVSIASSWFMTIALRLTDGKR</sequence>
<evidence type="ECO:0000313" key="2">
    <source>
        <dbReference type="Proteomes" id="UP001281147"/>
    </source>
</evidence>